<dbReference type="Pfam" id="PF00069">
    <property type="entry name" value="Pkinase"/>
    <property type="match status" value="1"/>
</dbReference>
<feature type="compositionally biased region" description="Low complexity" evidence="7">
    <location>
        <begin position="1075"/>
        <end position="1099"/>
    </location>
</feature>
<evidence type="ECO:0000256" key="5">
    <source>
        <dbReference type="ARBA" id="ARBA00022840"/>
    </source>
</evidence>
<evidence type="ECO:0000259" key="9">
    <source>
        <dbReference type="PROSITE" id="PS50021"/>
    </source>
</evidence>
<feature type="compositionally biased region" description="Low complexity" evidence="7">
    <location>
        <begin position="1360"/>
        <end position="1375"/>
    </location>
</feature>
<feature type="compositionally biased region" description="Basic and acidic residues" evidence="7">
    <location>
        <begin position="211"/>
        <end position="229"/>
    </location>
</feature>
<feature type="compositionally biased region" description="Polar residues" evidence="7">
    <location>
        <begin position="2007"/>
        <end position="2017"/>
    </location>
</feature>
<dbReference type="InterPro" id="IPR046349">
    <property type="entry name" value="C1-like_sf"/>
</dbReference>
<dbReference type="PROSITE" id="PS00479">
    <property type="entry name" value="ZF_DAG_PE_1"/>
    <property type="match status" value="1"/>
</dbReference>
<dbReference type="Gene3D" id="1.10.510.10">
    <property type="entry name" value="Transferase(Phosphotransferase) domain 1"/>
    <property type="match status" value="1"/>
</dbReference>
<feature type="compositionally biased region" description="Basic and acidic residues" evidence="7">
    <location>
        <begin position="981"/>
        <end position="991"/>
    </location>
</feature>
<evidence type="ECO:0000259" key="10">
    <source>
        <dbReference type="PROSITE" id="PS50081"/>
    </source>
</evidence>
<reference evidence="11" key="1">
    <citation type="submission" date="2016-06" db="EMBL/GenBank/DDBJ databases">
        <title>Draft Genome sequence of the fungus Inonotus baumii.</title>
        <authorList>
            <person name="Zhu H."/>
            <person name="Lin W."/>
        </authorList>
    </citation>
    <scope>NUCLEOTIDE SEQUENCE</scope>
    <source>
        <strain evidence="11">821</strain>
    </source>
</reference>
<organism evidence="11 12">
    <name type="scientific">Sanghuangporus baumii</name>
    <name type="common">Phellinus baumii</name>
    <dbReference type="NCBI Taxonomy" id="108892"/>
    <lineage>
        <taxon>Eukaryota</taxon>
        <taxon>Fungi</taxon>
        <taxon>Dikarya</taxon>
        <taxon>Basidiomycota</taxon>
        <taxon>Agaricomycotina</taxon>
        <taxon>Agaricomycetes</taxon>
        <taxon>Hymenochaetales</taxon>
        <taxon>Hymenochaetaceae</taxon>
        <taxon>Sanghuangporus</taxon>
    </lineage>
</organism>
<feature type="compositionally biased region" description="Low complexity" evidence="7">
    <location>
        <begin position="437"/>
        <end position="466"/>
    </location>
</feature>
<dbReference type="SMART" id="SM00220">
    <property type="entry name" value="S_TKc"/>
    <property type="match status" value="1"/>
</dbReference>
<evidence type="ECO:0000256" key="4">
    <source>
        <dbReference type="ARBA" id="ARBA00022833"/>
    </source>
</evidence>
<feature type="region of interest" description="Disordered" evidence="7">
    <location>
        <begin position="1396"/>
        <end position="1435"/>
    </location>
</feature>
<dbReference type="InterPro" id="IPR036872">
    <property type="entry name" value="CH_dom_sf"/>
</dbReference>
<dbReference type="Gene3D" id="3.30.60.20">
    <property type="match status" value="1"/>
</dbReference>
<dbReference type="SUPFAM" id="SSF56112">
    <property type="entry name" value="Protein kinase-like (PK-like)"/>
    <property type="match status" value="1"/>
</dbReference>
<evidence type="ECO:0000256" key="7">
    <source>
        <dbReference type="SAM" id="MobiDB-lite"/>
    </source>
</evidence>
<feature type="region of interest" description="Disordered" evidence="7">
    <location>
        <begin position="1772"/>
        <end position="1831"/>
    </location>
</feature>
<feature type="compositionally biased region" description="Basic and acidic residues" evidence="7">
    <location>
        <begin position="548"/>
        <end position="561"/>
    </location>
</feature>
<dbReference type="PROSITE" id="PS50081">
    <property type="entry name" value="ZF_DAG_PE_2"/>
    <property type="match status" value="1"/>
</dbReference>
<feature type="compositionally biased region" description="Low complexity" evidence="7">
    <location>
        <begin position="1266"/>
        <end position="1283"/>
    </location>
</feature>
<dbReference type="Gene3D" id="1.10.418.10">
    <property type="entry name" value="Calponin-like domain"/>
    <property type="match status" value="1"/>
</dbReference>
<dbReference type="PROSITE" id="PS50011">
    <property type="entry name" value="PROTEIN_KINASE_DOM"/>
    <property type="match status" value="1"/>
</dbReference>
<dbReference type="SUPFAM" id="SSF47576">
    <property type="entry name" value="Calponin-homology domain, CH-domain"/>
    <property type="match status" value="1"/>
</dbReference>
<feature type="compositionally biased region" description="Low complexity" evidence="7">
    <location>
        <begin position="1396"/>
        <end position="1406"/>
    </location>
</feature>
<feature type="compositionally biased region" description="Low complexity" evidence="7">
    <location>
        <begin position="1241"/>
        <end position="1250"/>
    </location>
</feature>
<feature type="compositionally biased region" description="Low complexity" evidence="7">
    <location>
        <begin position="309"/>
        <end position="326"/>
    </location>
</feature>
<feature type="compositionally biased region" description="Polar residues" evidence="7">
    <location>
        <begin position="907"/>
        <end position="918"/>
    </location>
</feature>
<dbReference type="Pfam" id="PF00307">
    <property type="entry name" value="CH"/>
    <property type="match status" value="1"/>
</dbReference>
<feature type="domain" description="Phorbol-ester/DAG-type" evidence="10">
    <location>
        <begin position="1835"/>
        <end position="1882"/>
    </location>
</feature>
<feature type="compositionally biased region" description="Polar residues" evidence="7">
    <location>
        <begin position="106"/>
        <end position="124"/>
    </location>
</feature>
<dbReference type="PROSITE" id="PS00108">
    <property type="entry name" value="PROTEIN_KINASE_ST"/>
    <property type="match status" value="1"/>
</dbReference>
<feature type="compositionally biased region" description="Polar residues" evidence="7">
    <location>
        <begin position="955"/>
        <end position="974"/>
    </location>
</feature>
<feature type="compositionally biased region" description="Basic and acidic residues" evidence="7">
    <location>
        <begin position="1781"/>
        <end position="1799"/>
    </location>
</feature>
<feature type="compositionally biased region" description="Low complexity" evidence="7">
    <location>
        <begin position="79"/>
        <end position="99"/>
    </location>
</feature>
<feature type="compositionally biased region" description="Low complexity" evidence="7">
    <location>
        <begin position="563"/>
        <end position="595"/>
    </location>
</feature>
<protein>
    <recommendedName>
        <fullName evidence="1">non-specific serine/threonine protein kinase</fullName>
        <ecNumber evidence="1">2.7.11.1</ecNumber>
    </recommendedName>
</protein>
<feature type="region of interest" description="Disordered" evidence="7">
    <location>
        <begin position="1173"/>
        <end position="1375"/>
    </location>
</feature>
<feature type="compositionally biased region" description="Low complexity" evidence="7">
    <location>
        <begin position="238"/>
        <end position="259"/>
    </location>
</feature>
<dbReference type="PANTHER" id="PTHR48012:SF26">
    <property type="entry name" value="SERINE_THREONINE-PROTEIN KINASE DDB_G0283821-RELATED"/>
    <property type="match status" value="1"/>
</dbReference>
<feature type="compositionally biased region" description="Pro residues" evidence="7">
    <location>
        <begin position="1059"/>
        <end position="1074"/>
    </location>
</feature>
<dbReference type="CDD" id="cd00029">
    <property type="entry name" value="C1"/>
    <property type="match status" value="1"/>
</dbReference>
<feature type="compositionally biased region" description="Low complexity" evidence="7">
    <location>
        <begin position="379"/>
        <end position="399"/>
    </location>
</feature>
<dbReference type="OrthoDB" id="8693905at2759"/>
<feature type="compositionally biased region" description="Polar residues" evidence="7">
    <location>
        <begin position="195"/>
        <end position="206"/>
    </location>
</feature>
<feature type="compositionally biased region" description="Basic and acidic residues" evidence="7">
    <location>
        <begin position="1317"/>
        <end position="1329"/>
    </location>
</feature>
<feature type="region of interest" description="Disordered" evidence="7">
    <location>
        <begin position="685"/>
        <end position="719"/>
    </location>
</feature>
<feature type="region of interest" description="Disordered" evidence="7">
    <location>
        <begin position="2108"/>
        <end position="2138"/>
    </location>
</feature>
<dbReference type="GO" id="GO:0046872">
    <property type="term" value="F:metal ion binding"/>
    <property type="evidence" value="ECO:0007669"/>
    <property type="project" value="UniProtKB-KW"/>
</dbReference>
<name>A0A9Q5HXR5_SANBA</name>
<dbReference type="GO" id="GO:0005737">
    <property type="term" value="C:cytoplasm"/>
    <property type="evidence" value="ECO:0007669"/>
    <property type="project" value="TreeGrafter"/>
</dbReference>
<feature type="region of interest" description="Disordered" evidence="7">
    <location>
        <begin position="888"/>
        <end position="1112"/>
    </location>
</feature>
<dbReference type="FunFam" id="3.30.200.20:FF:000042">
    <property type="entry name" value="Aurora kinase A"/>
    <property type="match status" value="1"/>
</dbReference>
<dbReference type="InterPro" id="IPR017441">
    <property type="entry name" value="Protein_kinase_ATP_BS"/>
</dbReference>
<feature type="compositionally biased region" description="Basic and acidic residues" evidence="7">
    <location>
        <begin position="2163"/>
        <end position="2172"/>
    </location>
</feature>
<feature type="compositionally biased region" description="Low complexity" evidence="7">
    <location>
        <begin position="919"/>
        <end position="931"/>
    </location>
</feature>
<dbReference type="InterPro" id="IPR050629">
    <property type="entry name" value="STE20/SPS1-PAK"/>
</dbReference>
<dbReference type="PROSITE" id="PS00107">
    <property type="entry name" value="PROTEIN_KINASE_ATP"/>
    <property type="match status" value="1"/>
</dbReference>
<evidence type="ECO:0000313" key="12">
    <source>
        <dbReference type="Proteomes" id="UP000757232"/>
    </source>
</evidence>
<feature type="compositionally biased region" description="Pro residues" evidence="7">
    <location>
        <begin position="490"/>
        <end position="501"/>
    </location>
</feature>
<feature type="compositionally biased region" description="Low complexity" evidence="7">
    <location>
        <begin position="474"/>
        <end position="489"/>
    </location>
</feature>
<dbReference type="InterPro" id="IPR008271">
    <property type="entry name" value="Ser/Thr_kinase_AS"/>
</dbReference>
<evidence type="ECO:0000256" key="3">
    <source>
        <dbReference type="ARBA" id="ARBA00022741"/>
    </source>
</evidence>
<dbReference type="InterPro" id="IPR011009">
    <property type="entry name" value="Kinase-like_dom_sf"/>
</dbReference>
<feature type="compositionally biased region" description="Pro residues" evidence="7">
    <location>
        <begin position="413"/>
        <end position="425"/>
    </location>
</feature>
<dbReference type="InterPro" id="IPR000719">
    <property type="entry name" value="Prot_kinase_dom"/>
</dbReference>
<keyword evidence="12" id="KW-1185">Reference proteome</keyword>
<evidence type="ECO:0000256" key="2">
    <source>
        <dbReference type="ARBA" id="ARBA00022723"/>
    </source>
</evidence>
<keyword evidence="5 6" id="KW-0067">ATP-binding</keyword>
<accession>A0A9Q5HXR5</accession>
<feature type="region of interest" description="Disordered" evidence="7">
    <location>
        <begin position="1914"/>
        <end position="2096"/>
    </location>
</feature>
<feature type="compositionally biased region" description="Low complexity" evidence="7">
    <location>
        <begin position="530"/>
        <end position="546"/>
    </location>
</feature>
<dbReference type="CDD" id="cd06627">
    <property type="entry name" value="STKc_Cdc7_like"/>
    <property type="match status" value="1"/>
</dbReference>
<evidence type="ECO:0000256" key="6">
    <source>
        <dbReference type="PROSITE-ProRule" id="PRU10141"/>
    </source>
</evidence>
<gene>
    <name evidence="11" type="ORF">A7U60_g5133</name>
</gene>
<dbReference type="SUPFAM" id="SSF57889">
    <property type="entry name" value="Cysteine-rich domain"/>
    <property type="match status" value="1"/>
</dbReference>
<keyword evidence="2" id="KW-0479">Metal-binding</keyword>
<dbReference type="EC" id="2.7.11.1" evidence="1"/>
<feature type="compositionally biased region" description="Low complexity" evidence="7">
    <location>
        <begin position="9"/>
        <end position="39"/>
    </location>
</feature>
<dbReference type="SMART" id="SM00109">
    <property type="entry name" value="C1"/>
    <property type="match status" value="1"/>
</dbReference>
<dbReference type="InterPro" id="IPR002219">
    <property type="entry name" value="PKC_DAG/PE"/>
</dbReference>
<feature type="compositionally biased region" description="Low complexity" evidence="7">
    <location>
        <begin position="2036"/>
        <end position="2062"/>
    </location>
</feature>
<evidence type="ECO:0000256" key="1">
    <source>
        <dbReference type="ARBA" id="ARBA00012513"/>
    </source>
</evidence>
<feature type="compositionally biased region" description="Low complexity" evidence="7">
    <location>
        <begin position="614"/>
        <end position="638"/>
    </location>
</feature>
<dbReference type="GO" id="GO:0004674">
    <property type="term" value="F:protein serine/threonine kinase activity"/>
    <property type="evidence" value="ECO:0007669"/>
    <property type="project" value="UniProtKB-EC"/>
</dbReference>
<keyword evidence="4" id="KW-0862">Zinc</keyword>
<dbReference type="EMBL" id="LNZH02000188">
    <property type="protein sequence ID" value="OCB87809.1"/>
    <property type="molecule type" value="Genomic_DNA"/>
</dbReference>
<comment type="caution">
    <text evidence="11">The sequence shown here is derived from an EMBL/GenBank/DDBJ whole genome shotgun (WGS) entry which is preliminary data.</text>
</comment>
<proteinExistence type="predicted"/>
<feature type="compositionally biased region" description="Pro residues" evidence="7">
    <location>
        <begin position="347"/>
        <end position="368"/>
    </location>
</feature>
<evidence type="ECO:0000259" key="8">
    <source>
        <dbReference type="PROSITE" id="PS50011"/>
    </source>
</evidence>
<feature type="compositionally biased region" description="Low complexity" evidence="7">
    <location>
        <begin position="694"/>
        <end position="713"/>
    </location>
</feature>
<keyword evidence="3 6" id="KW-0547">Nucleotide-binding</keyword>
<dbReference type="PANTHER" id="PTHR48012">
    <property type="entry name" value="STERILE20-LIKE KINASE, ISOFORM B-RELATED"/>
    <property type="match status" value="1"/>
</dbReference>
<dbReference type="GO" id="GO:0005524">
    <property type="term" value="F:ATP binding"/>
    <property type="evidence" value="ECO:0007669"/>
    <property type="project" value="UniProtKB-UniRule"/>
</dbReference>
<feature type="compositionally biased region" description="Basic and acidic residues" evidence="7">
    <location>
        <begin position="264"/>
        <end position="288"/>
    </location>
</feature>
<feature type="binding site" evidence="6">
    <location>
        <position position="1515"/>
    </location>
    <ligand>
        <name>ATP</name>
        <dbReference type="ChEBI" id="CHEBI:30616"/>
    </ligand>
</feature>
<dbReference type="InterPro" id="IPR001715">
    <property type="entry name" value="CH_dom"/>
</dbReference>
<feature type="compositionally biased region" description="Basic and acidic residues" evidence="7">
    <location>
        <begin position="596"/>
        <end position="613"/>
    </location>
</feature>
<feature type="compositionally biased region" description="Basic and acidic residues" evidence="7">
    <location>
        <begin position="160"/>
        <end position="187"/>
    </location>
</feature>
<feature type="compositionally biased region" description="Low complexity" evidence="7">
    <location>
        <begin position="1914"/>
        <end position="1938"/>
    </location>
</feature>
<sequence>MAVSPPPVHVSISLSHSLPPSSSSSSSSPGAGPSSPIAPDAEQSTNAQKKTFRRLRTSLEHTLRAAAAAGARSRREQQPHSSHPQQPPALSASSPNPASRIPHQKPSASDSTTTNTHYSPTAPLSAQPHKAGAAAAASLPMPPPAPSQKGKHRASVDFVGIERSRDRERERERERRRVSEEREREKLAAPVTVASDRTSTSHTSRFSGGLRKLESKVGLRRLSSREATRPEVITSAGAPITATTTASHSSSPPLSISISGPTKLRKERDKSVKDRDRDRDKKEKEDPTTTRTRSKKWSFLAPSLTSHPSASTSALDVSTSTTSTSTTRRDRDRDREEEKETVRASSPLPPPPPPQKRTPPSPSPPPRISPTESRSRIKLTSPSSPSLSSPSSSASPTLSNGATSTPNTTPSPGIAPVPSPAPPLAPRTRPRPAPIQSTSHSAGTSSSTSSSPHTLSRSVTNPIPTRSIPPSPTTPTSLASQSQTPRNASPIPPRPSRPPLSPSAGVNAASRLRLRTAMSQPGGSGIRSASTTSLPMEPSSLSSSSSVAEKEKPPERPERRRPSVGSVTTVTNGNGTGRTTPTGSPSHAAPTSSSRSRAESTRAQSLEREREKQQLQQQQQAQTRSRASASASSLVLSRAEADRSRSPSQSGAGAGVVRRATSPAPPLPAGHRDVIRHAASLLLRELDGPRPRALPRSSSSPSSSSQPTTPLQALFPSSTSAPTLAQEAWTPEIWDECEARLRLLARAERVRLGGPYGGSAVSLVGAGAVVGSVNPAGEERERRVFAEAVRDGYVLCQLANKLRPGTIPRVDPYEDGFKSSSNATKFLAAAAGPFGIPASELFERDDLIKSTPDALFRVARAIVAVVARAGEDAAAERVARKILLGGGQAREEKRPTNSPYGTRAKGASSSTPNLSTLQRSASPPALSSSPGLRRKVKRWSPPSPALSTVAGEDTGSGTVSPDPANSSKAGSTSGKRSKNNKSKERQKEGDGSRSGSGASANTEIQSARSRLPLKGKLEDESALATDSGSDSDVEEDANEKFYDAASHHKTHSTLSIAPAVPPKPSAIPPVPPIPGRVSLASETTQTTQSTAPSSLLAASRPRDSTGGERASTQFGTIRTATTVATSVAPSENYRADVSVRGSASEASASVSLWDEISSNSAQSSGFVVSSSLLKKPQLRDRRPSEAAVIDLSRVAEEAEDGTAAAGGAGSGEAAPEPKRRPQAIQLGKGKWPDDFVQAFKSGSPPRSSPGSGSGIAFHRAEAERVLSSSPLAASPPRLASHLLENAEGNDSAESLPLLPQRRPLHRPRHSIDAPVLRPKEPPFIRDRDNSNGGPEGASSSRIIPKRTNSANRHGVYVPRSDSASPNPSPDASVSARVPFPRAVSGEHPVNAEISATTAAASAAQQSRYSRGRFQSDVDAGSRRRPRPNSYDELGAKPHRSRIESMVSIGGASSSNFSASDIRSSMDGSAMRKTLIIRDEGKPTTHFQLGNCIGRGQFGSVYRALNLNNGQMVAVKRIRLEGLSEEDVKQLMREVETVKSLSHPSIVKYEGMSKDSDTLNIVLEYAENGSLGQTLKAFGKLNEKLVATYVIKILEGLDYLHRNDVVHCDLKAANILTTKTGNVKLSDFGVSLNLRKVGRDHKTDVTGTPNWMAPEVIELKGASRASDIWSLGCTVIELLTGRPPYADIPNGMSVMYRIVDDPMPPIPEDWSPLLKDFLSQCFQRNPADRPSAEALSEHEWLKEHCDVHRVLRPKDSIPFLRRVSQDLQRPPDAVRFVNVEGPRSDSRASVEPPRRSEERSASPATSGLPGSPPKNRLSTGPATPRSPESEVTMIREHSFVKTAFGKPLLCRVCMQAVKKHAVVCEECALIAHARCAPSAPPTCGIRAQLLQIANYPPSPDSPQALEIFRQLTPSSSPLPDSVLSSKQATPAQEEAPPTAFKMFSAFRRSRSSLTNDQDKPRKRTTSISQTSGEGSNESVLASHVSPQVNARPTRPTVLMKPAHARPISMSSDNMTQNRGSHRSAETTTGSIDLSDDSYSQAHSHSQSHSHSQYTTYTYSRSQSALDRSRSRGPGERSAAATPLGLENDGDTETEADAATQYAPSRFSMAVSAADSNDPRRASVLAAPSVGGYGDYEDDELERHAAERAWRVRARRHESRPSAGGEKEKGCVLQ</sequence>
<feature type="compositionally biased region" description="Polar residues" evidence="7">
    <location>
        <begin position="1964"/>
        <end position="1989"/>
    </location>
</feature>
<feature type="domain" description="Protein kinase" evidence="8">
    <location>
        <begin position="1486"/>
        <end position="1740"/>
    </location>
</feature>
<feature type="compositionally biased region" description="Low complexity" evidence="7">
    <location>
        <begin position="126"/>
        <end position="139"/>
    </location>
</feature>
<feature type="region of interest" description="Disordered" evidence="7">
    <location>
        <begin position="1"/>
        <end position="671"/>
    </location>
</feature>
<evidence type="ECO:0000313" key="11">
    <source>
        <dbReference type="EMBL" id="OCB87809.1"/>
    </source>
</evidence>
<dbReference type="Proteomes" id="UP000757232">
    <property type="component" value="Unassembled WGS sequence"/>
</dbReference>
<feature type="domain" description="Calponin-homology (CH)" evidence="9">
    <location>
        <begin position="763"/>
        <end position="874"/>
    </location>
</feature>
<feature type="region of interest" description="Disordered" evidence="7">
    <location>
        <begin position="2150"/>
        <end position="2172"/>
    </location>
</feature>
<feature type="compositionally biased region" description="Polar residues" evidence="7">
    <location>
        <begin position="1337"/>
        <end position="1351"/>
    </location>
</feature>
<dbReference type="PROSITE" id="PS50021">
    <property type="entry name" value="CH"/>
    <property type="match status" value="1"/>
</dbReference>
<dbReference type="Pfam" id="PF00130">
    <property type="entry name" value="C1_1"/>
    <property type="match status" value="1"/>
</dbReference>
<feature type="compositionally biased region" description="Basic and acidic residues" evidence="7">
    <location>
        <begin position="327"/>
        <end position="342"/>
    </location>
</feature>